<dbReference type="PANTHER" id="PTHR15039:SF11">
    <property type="entry name" value="DOLICHOL PHOSPHATE-MANNOSE BIOSYNTHESIS REGULATORY PROTEIN"/>
    <property type="match status" value="1"/>
</dbReference>
<evidence type="ECO:0000256" key="1">
    <source>
        <dbReference type="ARBA" id="ARBA00004477"/>
    </source>
</evidence>
<comment type="function">
    <text evidence="7">Regulatory subunit of the dolichol-phosphate mannose (DPM) synthase complex; essential for the ER localization.</text>
</comment>
<proteinExistence type="inferred from homology"/>
<evidence type="ECO:0000256" key="3">
    <source>
        <dbReference type="ARBA" id="ARBA00022692"/>
    </source>
</evidence>
<dbReference type="GO" id="GO:0030234">
    <property type="term" value="F:enzyme regulator activity"/>
    <property type="evidence" value="ECO:0007669"/>
    <property type="project" value="UniProtKB-UniRule"/>
</dbReference>
<sequence length="88" mass="9609">MGVSDKLVGGIFLLVASFVLIYYTTWAIFLPFLPPSHPLHDQFPPREWAVWGPALLLVLGVAAIGSFIGLVMVREGQKKRSKAAMKAA</sequence>
<evidence type="ECO:0000256" key="6">
    <source>
        <dbReference type="ARBA" id="ARBA00023136"/>
    </source>
</evidence>
<comment type="similarity">
    <text evidence="2 7">Belongs to the DPM2 family.</text>
</comment>
<comment type="subunit">
    <text evidence="7">Component of the dolichol-phosphate mannose (DPM) synthase complex.</text>
</comment>
<keyword evidence="5 7" id="KW-1133">Transmembrane helix</keyword>
<keyword evidence="9" id="KW-1185">Reference proteome</keyword>
<dbReference type="PANTHER" id="PTHR15039">
    <property type="entry name" value="DOLICHOL PHOSPHATE-MANNOSE BIOSYNTHESIS REGULATORY PROTEIN"/>
    <property type="match status" value="1"/>
</dbReference>
<evidence type="ECO:0000313" key="9">
    <source>
        <dbReference type="Proteomes" id="UP000076842"/>
    </source>
</evidence>
<evidence type="ECO:0000256" key="2">
    <source>
        <dbReference type="ARBA" id="ARBA00005478"/>
    </source>
</evidence>
<reference evidence="8 9" key="1">
    <citation type="journal article" date="2016" name="Mol. Biol. Evol.">
        <title>Comparative Genomics of Early-Diverging Mushroom-Forming Fungi Provides Insights into the Origins of Lignocellulose Decay Capabilities.</title>
        <authorList>
            <person name="Nagy L.G."/>
            <person name="Riley R."/>
            <person name="Tritt A."/>
            <person name="Adam C."/>
            <person name="Daum C."/>
            <person name="Floudas D."/>
            <person name="Sun H."/>
            <person name="Yadav J.S."/>
            <person name="Pangilinan J."/>
            <person name="Larsson K.H."/>
            <person name="Matsuura K."/>
            <person name="Barry K."/>
            <person name="Labutti K."/>
            <person name="Kuo R."/>
            <person name="Ohm R.A."/>
            <person name="Bhattacharya S.S."/>
            <person name="Shirouzu T."/>
            <person name="Yoshinaga Y."/>
            <person name="Martin F.M."/>
            <person name="Grigoriev I.V."/>
            <person name="Hibbett D.S."/>
        </authorList>
    </citation>
    <scope>NUCLEOTIDE SEQUENCE [LARGE SCALE GENOMIC DNA]</scope>
    <source>
        <strain evidence="8 9">HHB12733</strain>
    </source>
</reference>
<dbReference type="Pfam" id="PF07297">
    <property type="entry name" value="DPM2"/>
    <property type="match status" value="1"/>
</dbReference>
<evidence type="ECO:0000313" key="8">
    <source>
        <dbReference type="EMBL" id="KZT60356.1"/>
    </source>
</evidence>
<accession>A0A165IBD4</accession>
<dbReference type="InParanoid" id="A0A165IBD4"/>
<feature type="transmembrane region" description="Helical" evidence="7">
    <location>
        <begin position="49"/>
        <end position="73"/>
    </location>
</feature>
<dbReference type="GO" id="GO:0180047">
    <property type="term" value="P:dolichol phosphate mannose biosynthetic process"/>
    <property type="evidence" value="ECO:0007669"/>
    <property type="project" value="InterPro"/>
</dbReference>
<dbReference type="InterPro" id="IPR009914">
    <property type="entry name" value="DPM2"/>
</dbReference>
<dbReference type="GO" id="GO:0005789">
    <property type="term" value="C:endoplasmic reticulum membrane"/>
    <property type="evidence" value="ECO:0007669"/>
    <property type="project" value="UniProtKB-SubCell"/>
</dbReference>
<dbReference type="EMBL" id="KV423931">
    <property type="protein sequence ID" value="KZT60356.1"/>
    <property type="molecule type" value="Genomic_DNA"/>
</dbReference>
<dbReference type="GO" id="GO:0006506">
    <property type="term" value="P:GPI anchor biosynthetic process"/>
    <property type="evidence" value="ECO:0007669"/>
    <property type="project" value="TreeGrafter"/>
</dbReference>
<evidence type="ECO:0000256" key="5">
    <source>
        <dbReference type="ARBA" id="ARBA00022989"/>
    </source>
</evidence>
<keyword evidence="6 7" id="KW-0472">Membrane</keyword>
<name>A0A165IBD4_9BASI</name>
<feature type="transmembrane region" description="Helical" evidence="7">
    <location>
        <begin position="7"/>
        <end position="29"/>
    </location>
</feature>
<keyword evidence="4 7" id="KW-0256">Endoplasmic reticulum</keyword>
<dbReference type="AlphaFoldDB" id="A0A165IBD4"/>
<dbReference type="STRING" id="1353952.A0A165IBD4"/>
<gene>
    <name evidence="8" type="ORF">CALCODRAFT_492392</name>
</gene>
<keyword evidence="3 7" id="KW-0812">Transmembrane</keyword>
<comment type="subcellular location">
    <subcellularLocation>
        <location evidence="1 7">Endoplasmic reticulum membrane</location>
        <topology evidence="1 7">Multi-pass membrane protein</topology>
    </subcellularLocation>
</comment>
<evidence type="ECO:0000256" key="7">
    <source>
        <dbReference type="RuleBase" id="RU365084"/>
    </source>
</evidence>
<dbReference type="GO" id="GO:0033185">
    <property type="term" value="C:dolichol-phosphate-mannose synthase complex"/>
    <property type="evidence" value="ECO:0007669"/>
    <property type="project" value="TreeGrafter"/>
</dbReference>
<dbReference type="UniPathway" id="UPA00378"/>
<organism evidence="8 9">
    <name type="scientific">Calocera cornea HHB12733</name>
    <dbReference type="NCBI Taxonomy" id="1353952"/>
    <lineage>
        <taxon>Eukaryota</taxon>
        <taxon>Fungi</taxon>
        <taxon>Dikarya</taxon>
        <taxon>Basidiomycota</taxon>
        <taxon>Agaricomycotina</taxon>
        <taxon>Dacrymycetes</taxon>
        <taxon>Dacrymycetales</taxon>
        <taxon>Dacrymycetaceae</taxon>
        <taxon>Calocera</taxon>
    </lineage>
</organism>
<dbReference type="FunCoup" id="A0A165IBD4">
    <property type="interactions" value="49"/>
</dbReference>
<comment type="pathway">
    <text evidence="7">Protein modification; protein glycosylation.</text>
</comment>
<dbReference type="Proteomes" id="UP000076842">
    <property type="component" value="Unassembled WGS sequence"/>
</dbReference>
<evidence type="ECO:0000256" key="4">
    <source>
        <dbReference type="ARBA" id="ARBA00022824"/>
    </source>
</evidence>
<protein>
    <recommendedName>
        <fullName evidence="7">Dolichol phosphate-mannose biosynthesis regulatory protein</fullName>
    </recommendedName>
</protein>